<comment type="caution">
    <text evidence="2">The sequence shown here is derived from an EMBL/GenBank/DDBJ whole genome shotgun (WGS) entry which is preliminary data.</text>
</comment>
<keyword evidence="3" id="KW-1185">Reference proteome</keyword>
<organism evidence="2 3">
    <name type="scientific">Saguinus oedipus</name>
    <name type="common">Cotton-top tamarin</name>
    <name type="synonym">Oedipomidas oedipus</name>
    <dbReference type="NCBI Taxonomy" id="9490"/>
    <lineage>
        <taxon>Eukaryota</taxon>
        <taxon>Metazoa</taxon>
        <taxon>Chordata</taxon>
        <taxon>Craniata</taxon>
        <taxon>Vertebrata</taxon>
        <taxon>Euteleostomi</taxon>
        <taxon>Mammalia</taxon>
        <taxon>Eutheria</taxon>
        <taxon>Euarchontoglires</taxon>
        <taxon>Primates</taxon>
        <taxon>Haplorrhini</taxon>
        <taxon>Platyrrhini</taxon>
        <taxon>Cebidae</taxon>
        <taxon>Callitrichinae</taxon>
        <taxon>Saguinus</taxon>
    </lineage>
</organism>
<feature type="compositionally biased region" description="Basic and acidic residues" evidence="1">
    <location>
        <begin position="1"/>
        <end position="11"/>
    </location>
</feature>
<name>A0ABQ9VTR0_SAGOE</name>
<evidence type="ECO:0000256" key="1">
    <source>
        <dbReference type="SAM" id="MobiDB-lite"/>
    </source>
</evidence>
<accession>A0ABQ9VTR0</accession>
<evidence type="ECO:0000313" key="3">
    <source>
        <dbReference type="Proteomes" id="UP001266305"/>
    </source>
</evidence>
<evidence type="ECO:0000313" key="2">
    <source>
        <dbReference type="EMBL" id="KAK2112769.1"/>
    </source>
</evidence>
<gene>
    <name evidence="2" type="primary">TNFSF11_1</name>
    <name evidence="2" type="ORF">P7K49_012516</name>
</gene>
<feature type="region of interest" description="Disordered" evidence="1">
    <location>
        <begin position="1"/>
        <end position="22"/>
    </location>
</feature>
<sequence>MREGQQKRDYTSETSDFEMDSNRIAEDGTHCIYRILRLHENEDFQDTRLESEDTKLIPDSCRRIKQAFQGAVQKKD</sequence>
<proteinExistence type="predicted"/>
<dbReference type="EMBL" id="JASSZA010000005">
    <property type="protein sequence ID" value="KAK2112769.1"/>
    <property type="molecule type" value="Genomic_DNA"/>
</dbReference>
<reference evidence="2 3" key="1">
    <citation type="submission" date="2023-05" db="EMBL/GenBank/DDBJ databases">
        <title>B98-5 Cell Line De Novo Hybrid Assembly: An Optical Mapping Approach.</title>
        <authorList>
            <person name="Kananen K."/>
            <person name="Auerbach J.A."/>
            <person name="Kautto E."/>
            <person name="Blachly J.S."/>
        </authorList>
    </citation>
    <scope>NUCLEOTIDE SEQUENCE [LARGE SCALE GENOMIC DNA]</scope>
    <source>
        <strain evidence="2">B95-8</strain>
        <tissue evidence="2">Cell line</tissue>
    </source>
</reference>
<dbReference type="Proteomes" id="UP001266305">
    <property type="component" value="Unassembled WGS sequence"/>
</dbReference>
<protein>
    <submittedName>
        <fullName evidence="2">Tumor necrosis factor ligand super member 11</fullName>
    </submittedName>
</protein>